<dbReference type="PANTHER" id="PTHR43046">
    <property type="entry name" value="GDP-MANNOSE MANNOSYL HYDROLASE"/>
    <property type="match status" value="1"/>
</dbReference>
<comment type="cofactor">
    <cofactor evidence="1">
        <name>Mg(2+)</name>
        <dbReference type="ChEBI" id="CHEBI:18420"/>
    </cofactor>
</comment>
<dbReference type="SUPFAM" id="SSF55811">
    <property type="entry name" value="Nudix"/>
    <property type="match status" value="1"/>
</dbReference>
<dbReference type="PROSITE" id="PS00893">
    <property type="entry name" value="NUDIX_BOX"/>
    <property type="match status" value="1"/>
</dbReference>
<dbReference type="PANTHER" id="PTHR43046:SF12">
    <property type="entry name" value="GDP-MANNOSE MANNOSYL HYDROLASE"/>
    <property type="match status" value="1"/>
</dbReference>
<dbReference type="InterPro" id="IPR015797">
    <property type="entry name" value="NUDIX_hydrolase-like_dom_sf"/>
</dbReference>
<evidence type="ECO:0000256" key="6">
    <source>
        <dbReference type="SAM" id="MobiDB-lite"/>
    </source>
</evidence>
<dbReference type="Pfam" id="PF00293">
    <property type="entry name" value="NUDIX"/>
    <property type="match status" value="1"/>
</dbReference>
<evidence type="ECO:0000313" key="8">
    <source>
        <dbReference type="EMBL" id="MFC7275158.1"/>
    </source>
</evidence>
<evidence type="ECO:0000256" key="2">
    <source>
        <dbReference type="ARBA" id="ARBA00005582"/>
    </source>
</evidence>
<keyword evidence="9" id="KW-1185">Reference proteome</keyword>
<comment type="caution">
    <text evidence="8">The sequence shown here is derived from an EMBL/GenBank/DDBJ whole genome shotgun (WGS) entry which is preliminary data.</text>
</comment>
<dbReference type="RefSeq" id="WP_378967958.1">
    <property type="nucleotide sequence ID" value="NZ_JBHTBJ010000008.1"/>
</dbReference>
<sequence>MTHIDRRAARVLLIDGAGRTLLLHGGDPARPGQRWWFTPGGGLDEGETLAEGAARELFEETGLRVDPAELGSPVWHEVAEFSYREREYRQEQDFFVLRVDECRVDMAGMDDDEQQTITEHRWWSVAEIQASGEQIFPRDLAALLTECLTAPVAGSRSASPAPSSPASSAASWAGDR</sequence>
<evidence type="ECO:0000256" key="3">
    <source>
        <dbReference type="ARBA" id="ARBA00022801"/>
    </source>
</evidence>
<dbReference type="GO" id="GO:0016787">
    <property type="term" value="F:hydrolase activity"/>
    <property type="evidence" value="ECO:0007669"/>
    <property type="project" value="UniProtKB-KW"/>
</dbReference>
<evidence type="ECO:0000256" key="1">
    <source>
        <dbReference type="ARBA" id="ARBA00001946"/>
    </source>
</evidence>
<keyword evidence="3 5" id="KW-0378">Hydrolase</keyword>
<dbReference type="InterPro" id="IPR020084">
    <property type="entry name" value="NUDIX_hydrolase_CS"/>
</dbReference>
<dbReference type="InterPro" id="IPR000086">
    <property type="entry name" value="NUDIX_hydrolase_dom"/>
</dbReference>
<name>A0ABW2HST1_9ACTN</name>
<evidence type="ECO:0000259" key="7">
    <source>
        <dbReference type="PROSITE" id="PS51462"/>
    </source>
</evidence>
<evidence type="ECO:0000256" key="4">
    <source>
        <dbReference type="ARBA" id="ARBA00022842"/>
    </source>
</evidence>
<protein>
    <submittedName>
        <fullName evidence="8">NUDIX hydrolase</fullName>
    </submittedName>
</protein>
<keyword evidence="4" id="KW-0460">Magnesium</keyword>
<dbReference type="InterPro" id="IPR020476">
    <property type="entry name" value="Nudix_hydrolase"/>
</dbReference>
<dbReference type="EMBL" id="JBHTBJ010000008">
    <property type="protein sequence ID" value="MFC7275158.1"/>
    <property type="molecule type" value="Genomic_DNA"/>
</dbReference>
<comment type="similarity">
    <text evidence="2 5">Belongs to the Nudix hydrolase family.</text>
</comment>
<dbReference type="CDD" id="cd04685">
    <property type="entry name" value="NUDIX_Hydrolase"/>
    <property type="match status" value="1"/>
</dbReference>
<evidence type="ECO:0000313" key="9">
    <source>
        <dbReference type="Proteomes" id="UP001596548"/>
    </source>
</evidence>
<gene>
    <name evidence="8" type="ORF">ACFQS1_14280</name>
</gene>
<dbReference type="Proteomes" id="UP001596548">
    <property type="component" value="Unassembled WGS sequence"/>
</dbReference>
<evidence type="ECO:0000256" key="5">
    <source>
        <dbReference type="RuleBase" id="RU003476"/>
    </source>
</evidence>
<reference evidence="9" key="1">
    <citation type="journal article" date="2019" name="Int. J. Syst. Evol. Microbiol.">
        <title>The Global Catalogue of Microorganisms (GCM) 10K type strain sequencing project: providing services to taxonomists for standard genome sequencing and annotation.</title>
        <authorList>
            <consortium name="The Broad Institute Genomics Platform"/>
            <consortium name="The Broad Institute Genome Sequencing Center for Infectious Disease"/>
            <person name="Wu L."/>
            <person name="Ma J."/>
        </authorList>
    </citation>
    <scope>NUCLEOTIDE SEQUENCE [LARGE SCALE GENOMIC DNA]</scope>
    <source>
        <strain evidence="9">XZYJT-10</strain>
    </source>
</reference>
<feature type="domain" description="Nudix hydrolase" evidence="7">
    <location>
        <begin position="4"/>
        <end position="146"/>
    </location>
</feature>
<proteinExistence type="inferred from homology"/>
<dbReference type="PROSITE" id="PS51462">
    <property type="entry name" value="NUDIX"/>
    <property type="match status" value="1"/>
</dbReference>
<accession>A0ABW2HST1</accession>
<dbReference type="Gene3D" id="3.90.79.10">
    <property type="entry name" value="Nucleoside Triphosphate Pyrophosphohydrolase"/>
    <property type="match status" value="1"/>
</dbReference>
<organism evidence="8 9">
    <name type="scientific">Paractinoplanes rhizophilus</name>
    <dbReference type="NCBI Taxonomy" id="1416877"/>
    <lineage>
        <taxon>Bacteria</taxon>
        <taxon>Bacillati</taxon>
        <taxon>Actinomycetota</taxon>
        <taxon>Actinomycetes</taxon>
        <taxon>Micromonosporales</taxon>
        <taxon>Micromonosporaceae</taxon>
        <taxon>Paractinoplanes</taxon>
    </lineage>
</organism>
<dbReference type="PRINTS" id="PR00502">
    <property type="entry name" value="NUDIXFAMILY"/>
</dbReference>
<feature type="region of interest" description="Disordered" evidence="6">
    <location>
        <begin position="153"/>
        <end position="176"/>
    </location>
</feature>